<name>A0A3A1YDY6_9GAMM</name>
<dbReference type="PANTHER" id="PTHR43633:SF1">
    <property type="entry name" value="ALCOHOL DEHYDROGENASE YQHD"/>
    <property type="match status" value="1"/>
</dbReference>
<evidence type="ECO:0000259" key="4">
    <source>
        <dbReference type="Pfam" id="PF00465"/>
    </source>
</evidence>
<keyword evidence="7" id="KW-1185">Reference proteome</keyword>
<dbReference type="InterPro" id="IPR056798">
    <property type="entry name" value="ADH_Fe_C"/>
</dbReference>
<dbReference type="FunFam" id="3.40.50.1970:FF:000003">
    <property type="entry name" value="Alcohol dehydrogenase, iron-containing"/>
    <property type="match status" value="1"/>
</dbReference>
<dbReference type="RefSeq" id="WP_119534536.1">
    <property type="nucleotide sequence ID" value="NZ_NRJF01000076.1"/>
</dbReference>
<comment type="caution">
    <text evidence="6">The sequence shown here is derived from an EMBL/GenBank/DDBJ whole genome shotgun (WGS) entry which is preliminary data.</text>
</comment>
<reference evidence="6 7" key="1">
    <citation type="submission" date="2017-08" db="EMBL/GenBank/DDBJ databases">
        <title>Reclassification of Bisgaard taxon 37 and 44.</title>
        <authorList>
            <person name="Christensen H."/>
        </authorList>
    </citation>
    <scope>NUCLEOTIDE SEQUENCE [LARGE SCALE GENOMIC DNA]</scope>
    <source>
        <strain evidence="6 7">EEAB3T1</strain>
    </source>
</reference>
<comment type="similarity">
    <text evidence="2">Belongs to the iron-containing alcohol dehydrogenase family.</text>
</comment>
<dbReference type="GO" id="GO:1990002">
    <property type="term" value="F:methylglyoxal reductase (NADPH) (acetol producing) activity"/>
    <property type="evidence" value="ECO:0007669"/>
    <property type="project" value="TreeGrafter"/>
</dbReference>
<dbReference type="SUPFAM" id="SSF56796">
    <property type="entry name" value="Dehydroquinate synthase-like"/>
    <property type="match status" value="1"/>
</dbReference>
<dbReference type="PANTHER" id="PTHR43633">
    <property type="entry name" value="ALCOHOL DEHYDROGENASE YQHD"/>
    <property type="match status" value="1"/>
</dbReference>
<protein>
    <submittedName>
        <fullName evidence="6">Uncharacterized protein</fullName>
    </submittedName>
</protein>
<evidence type="ECO:0000313" key="7">
    <source>
        <dbReference type="Proteomes" id="UP000265964"/>
    </source>
</evidence>
<evidence type="ECO:0000256" key="1">
    <source>
        <dbReference type="ARBA" id="ARBA00001962"/>
    </source>
</evidence>
<evidence type="ECO:0000256" key="2">
    <source>
        <dbReference type="ARBA" id="ARBA00007358"/>
    </source>
</evidence>
<evidence type="ECO:0000313" key="6">
    <source>
        <dbReference type="EMBL" id="RIY35875.1"/>
    </source>
</evidence>
<sequence>MYNFSYYSPTRIEVGEGKETQIGQYLQKYAVRKALIVYGSERIKEDQTYAQVVESLTAQGIANVDFGGLEFASDLTKVQAAVNLVKSQEVDCIVTIGGTSVLDYGKVIAFASCTEEDFLSYANDEQQQITKALPIFAVMTFTSKGSVMNNLAVISGPQFKDKYVFEGEALIPQLAIINPKLQVSIPQAILIRSTISSIVFSLEGYLTAGDHPEFTDSIVENNIRTIMRTAQTLIEDPYNLRAHSEYAWASVLTANGITNFGVEDRLMPNFMLAFAVNEVLGLPFAECLTMVVPGWMDWWKDYKEPQFERFAQEIFGESEAIMGIEMLKIWFEKFNLPTQLPQLVEAEFTKLVEVAYAYACEWQAEEIYSYANLKEIFERAQGKNS</sequence>
<dbReference type="InterPro" id="IPR001670">
    <property type="entry name" value="ADH_Fe/GldA"/>
</dbReference>
<dbReference type="AlphaFoldDB" id="A0A3A1YDY6"/>
<accession>A0A3A1YDY6</accession>
<dbReference type="Pfam" id="PF00465">
    <property type="entry name" value="Fe-ADH"/>
    <property type="match status" value="1"/>
</dbReference>
<dbReference type="Gene3D" id="3.40.50.1970">
    <property type="match status" value="1"/>
</dbReference>
<dbReference type="Gene3D" id="1.20.1090.10">
    <property type="entry name" value="Dehydroquinate synthase-like - alpha domain"/>
    <property type="match status" value="1"/>
</dbReference>
<dbReference type="GO" id="GO:1990362">
    <property type="term" value="F:butanol dehydrogenase (NAD+) activity"/>
    <property type="evidence" value="ECO:0007669"/>
    <property type="project" value="InterPro"/>
</dbReference>
<dbReference type="Proteomes" id="UP000265964">
    <property type="component" value="Unassembled WGS sequence"/>
</dbReference>
<dbReference type="EMBL" id="NRJF01000076">
    <property type="protein sequence ID" value="RIY35875.1"/>
    <property type="molecule type" value="Genomic_DNA"/>
</dbReference>
<dbReference type="OrthoDB" id="9815791at2"/>
<organism evidence="6 7">
    <name type="scientific">Psittacicella gerlachiana</name>
    <dbReference type="NCBI Taxonomy" id="2028574"/>
    <lineage>
        <taxon>Bacteria</taxon>
        <taxon>Pseudomonadati</taxon>
        <taxon>Pseudomonadota</taxon>
        <taxon>Gammaproteobacteria</taxon>
        <taxon>Pasteurellales</taxon>
        <taxon>Psittacicellaceae</taxon>
        <taxon>Psittacicella</taxon>
    </lineage>
</organism>
<feature type="domain" description="Fe-containing alcohol dehydrogenase-like C-terminal" evidence="5">
    <location>
        <begin position="193"/>
        <end position="379"/>
    </location>
</feature>
<dbReference type="GO" id="GO:0008106">
    <property type="term" value="F:alcohol dehydrogenase (NADP+) activity"/>
    <property type="evidence" value="ECO:0007669"/>
    <property type="project" value="TreeGrafter"/>
</dbReference>
<keyword evidence="3" id="KW-0560">Oxidoreductase</keyword>
<feature type="domain" description="Alcohol dehydrogenase iron-type/glycerol dehydrogenase GldA" evidence="4">
    <location>
        <begin position="9"/>
        <end position="179"/>
    </location>
</feature>
<dbReference type="GO" id="GO:0005829">
    <property type="term" value="C:cytosol"/>
    <property type="evidence" value="ECO:0007669"/>
    <property type="project" value="TreeGrafter"/>
</dbReference>
<evidence type="ECO:0000259" key="5">
    <source>
        <dbReference type="Pfam" id="PF25137"/>
    </source>
</evidence>
<dbReference type="Pfam" id="PF25137">
    <property type="entry name" value="ADH_Fe_C"/>
    <property type="match status" value="1"/>
</dbReference>
<evidence type="ECO:0000256" key="3">
    <source>
        <dbReference type="ARBA" id="ARBA00023002"/>
    </source>
</evidence>
<dbReference type="GO" id="GO:0046872">
    <property type="term" value="F:metal ion binding"/>
    <property type="evidence" value="ECO:0007669"/>
    <property type="project" value="InterPro"/>
</dbReference>
<comment type="cofactor">
    <cofactor evidence="1">
        <name>Fe cation</name>
        <dbReference type="ChEBI" id="CHEBI:24875"/>
    </cofactor>
</comment>
<gene>
    <name evidence="6" type="ORF">CKF59_03180</name>
</gene>
<proteinExistence type="inferred from homology"/>
<dbReference type="InterPro" id="IPR044731">
    <property type="entry name" value="BDH-like"/>
</dbReference>